<dbReference type="InterPro" id="IPR024395">
    <property type="entry name" value="CLASP_N_dom"/>
</dbReference>
<keyword evidence="4" id="KW-1185">Reference proteome</keyword>
<dbReference type="SMART" id="SM01349">
    <property type="entry name" value="TOG"/>
    <property type="match status" value="1"/>
</dbReference>
<organism evidence="3 4">
    <name type="scientific">Cinara cedri</name>
    <dbReference type="NCBI Taxonomy" id="506608"/>
    <lineage>
        <taxon>Eukaryota</taxon>
        <taxon>Metazoa</taxon>
        <taxon>Ecdysozoa</taxon>
        <taxon>Arthropoda</taxon>
        <taxon>Hexapoda</taxon>
        <taxon>Insecta</taxon>
        <taxon>Pterygota</taxon>
        <taxon>Neoptera</taxon>
        <taxon>Paraneoptera</taxon>
        <taxon>Hemiptera</taxon>
        <taxon>Sternorrhyncha</taxon>
        <taxon>Aphidomorpha</taxon>
        <taxon>Aphidoidea</taxon>
        <taxon>Aphididae</taxon>
        <taxon>Lachninae</taxon>
        <taxon>Cinara</taxon>
    </lineage>
</organism>
<reference evidence="3 4" key="1">
    <citation type="submission" date="2019-08" db="EMBL/GenBank/DDBJ databases">
        <authorList>
            <person name="Alioto T."/>
            <person name="Alioto T."/>
            <person name="Gomez Garrido J."/>
        </authorList>
    </citation>
    <scope>NUCLEOTIDE SEQUENCE [LARGE SCALE GENOMIC DNA]</scope>
</reference>
<dbReference type="PANTHER" id="PTHR21567:SF87">
    <property type="entry name" value="CRESCERIN-LIKE PROTEIN CHE-12"/>
    <property type="match status" value="1"/>
</dbReference>
<dbReference type="GO" id="GO:0005929">
    <property type="term" value="C:cilium"/>
    <property type="evidence" value="ECO:0007669"/>
    <property type="project" value="TreeGrafter"/>
</dbReference>
<dbReference type="AlphaFoldDB" id="A0A5E4M991"/>
<dbReference type="Gene3D" id="1.25.10.10">
    <property type="entry name" value="Leucine-rich Repeat Variant"/>
    <property type="match status" value="1"/>
</dbReference>
<gene>
    <name evidence="3" type="ORF">CINCED_3A007397</name>
</gene>
<accession>A0A5E4M991</accession>
<protein>
    <submittedName>
        <fullName evidence="3">Armadillo-type fold,TOG domain,Armadillo-like helical,CLASP N-terminal domain</fullName>
    </submittedName>
</protein>
<feature type="region of interest" description="Disordered" evidence="1">
    <location>
        <begin position="227"/>
        <end position="263"/>
    </location>
</feature>
<feature type="compositionally biased region" description="Basic and acidic residues" evidence="1">
    <location>
        <begin position="140"/>
        <end position="151"/>
    </location>
</feature>
<feature type="domain" description="TOG" evidence="2">
    <location>
        <begin position="262"/>
        <end position="486"/>
    </location>
</feature>
<evidence type="ECO:0000259" key="2">
    <source>
        <dbReference type="SMART" id="SM01349"/>
    </source>
</evidence>
<dbReference type="GO" id="GO:0005881">
    <property type="term" value="C:cytoplasmic microtubule"/>
    <property type="evidence" value="ECO:0007669"/>
    <property type="project" value="TreeGrafter"/>
</dbReference>
<dbReference type="GO" id="GO:0000226">
    <property type="term" value="P:microtubule cytoskeleton organization"/>
    <property type="evidence" value="ECO:0007669"/>
    <property type="project" value="TreeGrafter"/>
</dbReference>
<dbReference type="Proteomes" id="UP000325440">
    <property type="component" value="Unassembled WGS sequence"/>
</dbReference>
<feature type="compositionally biased region" description="Polar residues" evidence="1">
    <location>
        <begin position="125"/>
        <end position="139"/>
    </location>
</feature>
<proteinExistence type="predicted"/>
<dbReference type="InterPro" id="IPR011989">
    <property type="entry name" value="ARM-like"/>
</dbReference>
<dbReference type="InterPro" id="IPR034085">
    <property type="entry name" value="TOG"/>
</dbReference>
<feature type="region of interest" description="Disordered" evidence="1">
    <location>
        <begin position="117"/>
        <end position="156"/>
    </location>
</feature>
<sequence>MFRCCFCRRRVVGKPLSGGHPSSSADAEEDVVTPPPLPAATKRKYKFHNSSFAGYHSKRNSKNRKHNNIVPLNRTMFVVPVHVPPGYASSATVIDIESSVKISRGMFSVTVVPAAETRRELRQPSAATDDSNDVVGNNKTTDDLENEKSNDDDGGGAIKEIQMVDLNRTIRPNDSETFSHHTTAVNGFVKPNVQLYTVTTSTDERPVQSHNNDKPIAEVKPTTTMTTVKRTPTERRKSIAGSQLLSKKQEKRPSEIGPNLTPFNEPQKALQLVSVQINSPEWEAAVTGLQNISRLSMFHGKELRPGSLQPFARTVAKHIKSLRSQVARAACTAVQKMFSHVPRSVEPDAEEIASALFPRTADTNKFLRIQSAEALNAMVDNVNPIKCVHVITSKGIKHGNRMVRAEACRLLARVVDKLGVNGTLHLPTESRDAVITAATSMVIDNTPTSRQAAQHILAKLSEDPRGAALISSAASPNVKATLNKSLSRIFLK</sequence>
<evidence type="ECO:0000256" key="1">
    <source>
        <dbReference type="SAM" id="MobiDB-lite"/>
    </source>
</evidence>
<dbReference type="PANTHER" id="PTHR21567">
    <property type="entry name" value="CLASP"/>
    <property type="match status" value="1"/>
</dbReference>
<dbReference type="Pfam" id="PF12348">
    <property type="entry name" value="CLASP_N"/>
    <property type="match status" value="1"/>
</dbReference>
<evidence type="ECO:0000313" key="3">
    <source>
        <dbReference type="EMBL" id="VVC27949.1"/>
    </source>
</evidence>
<dbReference type="EMBL" id="CABPRJ010000477">
    <property type="protein sequence ID" value="VVC27949.1"/>
    <property type="molecule type" value="Genomic_DNA"/>
</dbReference>
<name>A0A5E4M991_9HEMI</name>
<dbReference type="SUPFAM" id="SSF48371">
    <property type="entry name" value="ARM repeat"/>
    <property type="match status" value="1"/>
</dbReference>
<dbReference type="InterPro" id="IPR016024">
    <property type="entry name" value="ARM-type_fold"/>
</dbReference>
<evidence type="ECO:0000313" key="4">
    <source>
        <dbReference type="Proteomes" id="UP000325440"/>
    </source>
</evidence>
<dbReference type="OrthoDB" id="63891at2759"/>
<dbReference type="GO" id="GO:0008017">
    <property type="term" value="F:microtubule binding"/>
    <property type="evidence" value="ECO:0007669"/>
    <property type="project" value="TreeGrafter"/>
</dbReference>